<dbReference type="InParanoid" id="H8MHX6"/>
<feature type="chain" id="PRO_5003614918" description="Flagellar motor protein" evidence="2">
    <location>
        <begin position="30"/>
        <end position="1209"/>
    </location>
</feature>
<dbReference type="SUPFAM" id="SSF117074">
    <property type="entry name" value="Hypothetical protein PA1324"/>
    <property type="match status" value="1"/>
</dbReference>
<accession>H8MHX6</accession>
<feature type="region of interest" description="Disordered" evidence="1">
    <location>
        <begin position="143"/>
        <end position="167"/>
    </location>
</feature>
<dbReference type="Proteomes" id="UP000007587">
    <property type="component" value="Chromosome"/>
</dbReference>
<dbReference type="HOGENOM" id="CLU_271685_0_0_7"/>
<dbReference type="EMBL" id="CP003389">
    <property type="protein sequence ID" value="AFE05163.1"/>
    <property type="molecule type" value="Genomic_DNA"/>
</dbReference>
<feature type="signal peptide" evidence="2">
    <location>
        <begin position="1"/>
        <end position="29"/>
    </location>
</feature>
<evidence type="ECO:0000256" key="1">
    <source>
        <dbReference type="SAM" id="MobiDB-lite"/>
    </source>
</evidence>
<reference evidence="4" key="2">
    <citation type="submission" date="2012-03" db="EMBL/GenBank/DDBJ databases">
        <title>Genome sequence of the fruiting myxobacterium Corallococcus coralloides DSM 2259.</title>
        <authorList>
            <person name="Huntley S."/>
            <person name="Zhang Y."/>
            <person name="Treuner-Lange A."/>
            <person name="Sensen C.W."/>
            <person name="Sogaard-Andersen L."/>
        </authorList>
    </citation>
    <scope>NUCLEOTIDE SEQUENCE [LARGE SCALE GENOMIC DNA]</scope>
    <source>
        <strain evidence="4">ATCC 25202 / DSM 2259 / NBRC 100086 / M2</strain>
    </source>
</reference>
<dbReference type="STRING" id="1144275.COCOR_03342"/>
<proteinExistence type="predicted"/>
<evidence type="ECO:0008006" key="5">
    <source>
        <dbReference type="Google" id="ProtNLM"/>
    </source>
</evidence>
<dbReference type="AlphaFoldDB" id="H8MHX6"/>
<gene>
    <name evidence="3" type="ordered locus">COCOR_03342</name>
</gene>
<dbReference type="KEGG" id="ccx:COCOR_03342"/>
<keyword evidence="4" id="KW-1185">Reference proteome</keyword>
<dbReference type="RefSeq" id="WP_014396157.1">
    <property type="nucleotide sequence ID" value="NC_017030.1"/>
</dbReference>
<name>H8MHX6_CORCM</name>
<sequence>MRAGWRASAPGATAGFCLALLLLSTVAAAQSLSSDSSTQAATIAGRVCVDVDGDGLCGPDEPGLADVRLVLATGREVRTDAFGRYHLTGVDSRVPDLTGGPHLRPGRHALKVDPRSLPTSSQVVPRVATVEVPWGAAALQDFAVRPPPSRPHKAPTAAPGRPPEARAADHGNLRFLISGQASPGDRVHAGDVEATVDASGAWLASVLLYPARNNVIAITTTSPDGAVEFAQQSFDVVRRGEHGFLVIPREKVRVGAVRGLSPDVPLPAGDTFLRLEVAPGTQVTTPDAQLVAGPEGEVRLPVRLVPGRNTVPVTMAPPQRPSIAVSVPVEARSQPFVVGLLDVEASLAPAGGGFRLRGRGALHGEAQLGPVQVVGELDLTDTDLRQLDDAPLADWLRPRRPERFDRWPDPDLAPAEWGDNSVSLTPNPAEGRLRLEARHEQYGRAGFGTYRALLQDREVGRYHHPLFGPYAELREQLGPVSVGLDAFAGGLVDPTRGLAATPAHEELLATGGSLYYLGGGTVAEGSELVRVEVRDGVTGLPLGEQHLVRGRDYDIDYLAGRILLARPLSFLIGTSLLRTDALSEAPEPVLVVDYAVLHTGDPRDSVGGEAWARWRDSTVGLAAVRERRLGAPFQLLSGRGQTKLWGYSLLAEAASSRGIAVEPTVFGVSDDGGLSFLRPVGTRDDHGGAVTLRLSGPGVLGPGHGGAVAAVWRERSKGFSDGAHLDVARFRQLSLRVTQPVGPVSLTLLGDERRSADPRLPFEDTPFGARTLGAAVAYEHHEGTVRLELRDSWLRATEVPGQGGALEGGRTSLGVSVSRMLTSRLSVSAGHRQRLHERGAGPGRMDDTFTSAGVAVNLDNDTSVGVKGGWGPELGPQAWLDARARRGNETYYGGYSVDVDGPDFGLARAVTGARTEVGDGTTLFVEDVSAHDAQAIRRARAVGFQYAVGQSGFNVGARYERGVRNPLDIESDLTRDVASVSAQWLRERFRADVRAELRHEEGTPARGASGPVDRTQVVLALAAEGQLMKDVTASGRLDFSHTAGREGLEARFAEGFAALVWRPGPWLVVARYGLTRELAPGDRFAFGDRVLQTVSLMPAVRLGERLSVASGLHVGRSSLGESSRWVWTGTLRPSVRLVGGLEVAVEAARRTSAADDQGLTALRPEVAYRLDERLRVALGYTVLGFSGLGLEAESEDAPDRLYLRAEVAW</sequence>
<evidence type="ECO:0000313" key="3">
    <source>
        <dbReference type="EMBL" id="AFE05163.1"/>
    </source>
</evidence>
<evidence type="ECO:0000256" key="2">
    <source>
        <dbReference type="SAM" id="SignalP"/>
    </source>
</evidence>
<organism evidence="3 4">
    <name type="scientific">Corallococcus coralloides (strain ATCC 25202 / DSM 2259 / NBRC 100086 / M2)</name>
    <name type="common">Myxococcus coralloides</name>
    <dbReference type="NCBI Taxonomy" id="1144275"/>
    <lineage>
        <taxon>Bacteria</taxon>
        <taxon>Pseudomonadati</taxon>
        <taxon>Myxococcota</taxon>
        <taxon>Myxococcia</taxon>
        <taxon>Myxococcales</taxon>
        <taxon>Cystobacterineae</taxon>
        <taxon>Myxococcaceae</taxon>
        <taxon>Corallococcus</taxon>
    </lineage>
</organism>
<reference evidence="3 4" key="1">
    <citation type="journal article" date="2012" name="J. Bacteriol.">
        <title>Complete Genome Sequence of the Fruiting Myxobacterium Corallococcus coralloides DSM 2259.</title>
        <authorList>
            <person name="Huntley S."/>
            <person name="Zhang Y."/>
            <person name="Treuner-Lange A."/>
            <person name="Kneip S."/>
            <person name="Sensen C.W."/>
            <person name="Sogaard-Andersen L."/>
        </authorList>
    </citation>
    <scope>NUCLEOTIDE SEQUENCE [LARGE SCALE GENOMIC DNA]</scope>
    <source>
        <strain evidence="4">ATCC 25202 / DSM 2259 / NBRC 100086 / M2</strain>
    </source>
</reference>
<dbReference type="eggNOG" id="COG3203">
    <property type="taxonomic scope" value="Bacteria"/>
</dbReference>
<protein>
    <recommendedName>
        <fullName evidence="5">Flagellar motor protein</fullName>
    </recommendedName>
</protein>
<evidence type="ECO:0000313" key="4">
    <source>
        <dbReference type="Proteomes" id="UP000007587"/>
    </source>
</evidence>
<keyword evidence="2" id="KW-0732">Signal</keyword>